<accession>A0A1R1YNM7</accession>
<name>A0A1R1YNM7_9FUNG</name>
<evidence type="ECO:0000313" key="2">
    <source>
        <dbReference type="Proteomes" id="UP000187429"/>
    </source>
</evidence>
<sequence>MAEGSNQNADFEHAAFAQDNFKLFKIPETRMLKIGDTIVQVSLEFRSDEDEEKKDLYSSDLEMQRDVQLAIIALVNSKYSKGVARGRGFVIHQSKSTLLSR</sequence>
<protein>
    <submittedName>
        <fullName evidence="1">Uncharacterized protein</fullName>
    </submittedName>
</protein>
<dbReference type="Proteomes" id="UP000187429">
    <property type="component" value="Unassembled WGS sequence"/>
</dbReference>
<dbReference type="AlphaFoldDB" id="A0A1R1YNM7"/>
<evidence type="ECO:0000313" key="1">
    <source>
        <dbReference type="EMBL" id="OMJ28508.1"/>
    </source>
</evidence>
<dbReference type="OrthoDB" id="2313105at2759"/>
<keyword evidence="2" id="KW-1185">Reference proteome</keyword>
<gene>
    <name evidence="1" type="ORF">AYI69_g2017</name>
</gene>
<dbReference type="EMBL" id="LSSM01000568">
    <property type="protein sequence ID" value="OMJ28508.1"/>
    <property type="molecule type" value="Genomic_DNA"/>
</dbReference>
<comment type="caution">
    <text evidence="1">The sequence shown here is derived from an EMBL/GenBank/DDBJ whole genome shotgun (WGS) entry which is preliminary data.</text>
</comment>
<organism evidence="1 2">
    <name type="scientific">Smittium culicis</name>
    <dbReference type="NCBI Taxonomy" id="133412"/>
    <lineage>
        <taxon>Eukaryota</taxon>
        <taxon>Fungi</taxon>
        <taxon>Fungi incertae sedis</taxon>
        <taxon>Zoopagomycota</taxon>
        <taxon>Kickxellomycotina</taxon>
        <taxon>Harpellomycetes</taxon>
        <taxon>Harpellales</taxon>
        <taxon>Legeriomycetaceae</taxon>
        <taxon>Smittium</taxon>
    </lineage>
</organism>
<reference evidence="2" key="1">
    <citation type="submission" date="2017-01" db="EMBL/GenBank/DDBJ databases">
        <authorList>
            <person name="Wang Y."/>
            <person name="White M."/>
            <person name="Kvist S."/>
            <person name="Moncalvo J.-M."/>
        </authorList>
    </citation>
    <scope>NUCLEOTIDE SEQUENCE [LARGE SCALE GENOMIC DNA]</scope>
    <source>
        <strain evidence="2">ID-206-W2</strain>
    </source>
</reference>
<proteinExistence type="predicted"/>